<evidence type="ECO:0000313" key="2">
    <source>
        <dbReference type="Proteomes" id="UP001056336"/>
    </source>
</evidence>
<evidence type="ECO:0000313" key="1">
    <source>
        <dbReference type="EMBL" id="UQX89248.1"/>
    </source>
</evidence>
<reference evidence="1" key="2">
    <citation type="submission" date="2022-05" db="EMBL/GenBank/DDBJ databases">
        <authorList>
            <person name="Kim J.-S."/>
            <person name="Lee K."/>
            <person name="Suh M."/>
            <person name="Eom M."/>
            <person name="Kim J.-S."/>
            <person name="Kim D.-S."/>
            <person name="Ko S.-H."/>
            <person name="Shin Y."/>
            <person name="Lee J.-S."/>
        </authorList>
    </citation>
    <scope>NUCLEOTIDE SEQUENCE</scope>
    <source>
        <strain evidence="1">N237</strain>
    </source>
</reference>
<keyword evidence="2" id="KW-1185">Reference proteome</keyword>
<dbReference type="EMBL" id="CP097332">
    <property type="protein sequence ID" value="UQX89248.1"/>
    <property type="molecule type" value="Genomic_DNA"/>
</dbReference>
<proteinExistence type="predicted"/>
<reference evidence="1" key="1">
    <citation type="journal article" date="2018" name="Int. J. Syst. Evol. Microbiol.">
        <title>Jatrophihabitans telluris sp. nov., isolated from sediment soil of lava forest wetlands and the emended description of the genus Jatrophihabitans.</title>
        <authorList>
            <person name="Lee K.C."/>
            <person name="Suh M.K."/>
            <person name="Eom M.K."/>
            <person name="Kim K.K."/>
            <person name="Kim J.S."/>
            <person name="Kim D.S."/>
            <person name="Ko S.H."/>
            <person name="Shin Y.K."/>
            <person name="Lee J.S."/>
        </authorList>
    </citation>
    <scope>NUCLEOTIDE SEQUENCE</scope>
    <source>
        <strain evidence="1">N237</strain>
    </source>
</reference>
<sequence>MPEQSHQSGDAFSPWTSAGADRLRQTAREVAAAIITHADAVVAVGSDEDIREVFDASEALLSVLVSYADAQFEYTGTGFPLGALAQFLDDDDDDDVDPRSLPVAGISVLQRHDYQVTDPAAVMAAGRAAFQRYQPGVTEEAAEADVEHLGLALYHVAHEKGWSSIGDADGLRPTGGQVIVVSQDEVLGPDPDVWPDDLFEEPGPRLYWQSDIYGG</sequence>
<organism evidence="1 2">
    <name type="scientific">Jatrophihabitans telluris</name>
    <dbReference type="NCBI Taxonomy" id="2038343"/>
    <lineage>
        <taxon>Bacteria</taxon>
        <taxon>Bacillati</taxon>
        <taxon>Actinomycetota</taxon>
        <taxon>Actinomycetes</taxon>
        <taxon>Jatrophihabitantales</taxon>
        <taxon>Jatrophihabitantaceae</taxon>
        <taxon>Jatrophihabitans</taxon>
    </lineage>
</organism>
<accession>A0ABY4R0X3</accession>
<gene>
    <name evidence="1" type="ORF">M6D93_04400</name>
</gene>
<name>A0ABY4R0X3_9ACTN</name>
<dbReference type="Proteomes" id="UP001056336">
    <property type="component" value="Chromosome"/>
</dbReference>
<dbReference type="RefSeq" id="WP_249773144.1">
    <property type="nucleotide sequence ID" value="NZ_CP097332.1"/>
</dbReference>
<protein>
    <submittedName>
        <fullName evidence="1">Uncharacterized protein</fullName>
    </submittedName>
</protein>